<dbReference type="SUPFAM" id="SSF81301">
    <property type="entry name" value="Nucleotidyltransferase"/>
    <property type="match status" value="1"/>
</dbReference>
<evidence type="ECO:0000256" key="3">
    <source>
        <dbReference type="ARBA" id="ARBA00022694"/>
    </source>
</evidence>
<evidence type="ECO:0000259" key="13">
    <source>
        <dbReference type="Pfam" id="PF12627"/>
    </source>
</evidence>
<evidence type="ECO:0000256" key="11">
    <source>
        <dbReference type="RuleBase" id="RU003953"/>
    </source>
</evidence>
<evidence type="ECO:0000256" key="7">
    <source>
        <dbReference type="ARBA" id="ARBA00022800"/>
    </source>
</evidence>
<keyword evidence="6" id="KW-0547">Nucleotide-binding</keyword>
<evidence type="ECO:0000256" key="2">
    <source>
        <dbReference type="ARBA" id="ARBA00022679"/>
    </source>
</evidence>
<dbReference type="PANTHER" id="PTHR47545:SF1">
    <property type="entry name" value="MULTIFUNCTIONAL CCA PROTEIN"/>
    <property type="match status" value="1"/>
</dbReference>
<dbReference type="InterPro" id="IPR043519">
    <property type="entry name" value="NT_sf"/>
</dbReference>
<name>A0ABS9MNJ2_9BURK</name>
<keyword evidence="9" id="KW-0460">Magnesium</keyword>
<keyword evidence="4" id="KW-0548">Nucleotidyltransferase</keyword>
<dbReference type="InterPro" id="IPR002646">
    <property type="entry name" value="PolA_pol_head_dom"/>
</dbReference>
<keyword evidence="5" id="KW-0479">Metal-binding</keyword>
<evidence type="ECO:0000256" key="6">
    <source>
        <dbReference type="ARBA" id="ARBA00022741"/>
    </source>
</evidence>
<comment type="similarity">
    <text evidence="11">Belongs to the tRNA nucleotidyltransferase/poly(A) polymerase family.</text>
</comment>
<evidence type="ECO:0000256" key="8">
    <source>
        <dbReference type="ARBA" id="ARBA00022840"/>
    </source>
</evidence>
<dbReference type="InterPro" id="IPR012006">
    <property type="entry name" value="CCA_bact"/>
</dbReference>
<dbReference type="SUPFAM" id="SSF81891">
    <property type="entry name" value="Poly A polymerase C-terminal region-like"/>
    <property type="match status" value="1"/>
</dbReference>
<keyword evidence="10 11" id="KW-0694">RNA-binding</keyword>
<evidence type="ECO:0008006" key="16">
    <source>
        <dbReference type="Google" id="ProtNLM"/>
    </source>
</evidence>
<keyword evidence="2 11" id="KW-0808">Transferase</keyword>
<evidence type="ECO:0000256" key="4">
    <source>
        <dbReference type="ARBA" id="ARBA00022695"/>
    </source>
</evidence>
<dbReference type="InterPro" id="IPR050124">
    <property type="entry name" value="tRNA_CCA-adding_enzyme"/>
</dbReference>
<keyword evidence="3" id="KW-0819">tRNA processing</keyword>
<dbReference type="CDD" id="cd05398">
    <property type="entry name" value="NT_ClassII-CCAase"/>
    <property type="match status" value="1"/>
</dbReference>
<keyword evidence="7" id="KW-0692">RNA repair</keyword>
<dbReference type="Pfam" id="PF01743">
    <property type="entry name" value="PolyA_pol"/>
    <property type="match status" value="1"/>
</dbReference>
<protein>
    <recommendedName>
        <fullName evidence="16">CCA tRNA nucleotidyltransferase</fullName>
    </recommendedName>
</protein>
<keyword evidence="15" id="KW-1185">Reference proteome</keyword>
<evidence type="ECO:0000313" key="14">
    <source>
        <dbReference type="EMBL" id="MCG5030193.1"/>
    </source>
</evidence>
<feature type="domain" description="tRNA nucleotidyltransferase/poly(A) polymerase RNA and SrmB- binding" evidence="13">
    <location>
        <begin position="154"/>
        <end position="216"/>
    </location>
</feature>
<dbReference type="Pfam" id="PF12627">
    <property type="entry name" value="PolyA_pol_RNAbd"/>
    <property type="match status" value="1"/>
</dbReference>
<evidence type="ECO:0000256" key="1">
    <source>
        <dbReference type="ARBA" id="ARBA00001946"/>
    </source>
</evidence>
<evidence type="ECO:0000256" key="5">
    <source>
        <dbReference type="ARBA" id="ARBA00022723"/>
    </source>
</evidence>
<dbReference type="Gene3D" id="1.10.3090.10">
    <property type="entry name" value="cca-adding enzyme, domain 2"/>
    <property type="match status" value="1"/>
</dbReference>
<evidence type="ECO:0000256" key="9">
    <source>
        <dbReference type="ARBA" id="ARBA00022842"/>
    </source>
</evidence>
<evidence type="ECO:0000256" key="10">
    <source>
        <dbReference type="ARBA" id="ARBA00022884"/>
    </source>
</evidence>
<comment type="cofactor">
    <cofactor evidence="1">
        <name>Mg(2+)</name>
        <dbReference type="ChEBI" id="CHEBI:18420"/>
    </cofactor>
</comment>
<dbReference type="EMBL" id="JAKNCT010000002">
    <property type="protein sequence ID" value="MCG5030193.1"/>
    <property type="molecule type" value="Genomic_DNA"/>
</dbReference>
<comment type="caution">
    <text evidence="14">The sequence shown here is derived from an EMBL/GenBank/DDBJ whole genome shotgun (WGS) entry which is preliminary data.</text>
</comment>
<proteinExistence type="inferred from homology"/>
<accession>A0ABS9MNJ2</accession>
<gene>
    <name evidence="14" type="ORF">MAF45_01815</name>
</gene>
<feature type="domain" description="Poly A polymerase head" evidence="12">
    <location>
        <begin position="5"/>
        <end position="128"/>
    </location>
</feature>
<keyword evidence="8" id="KW-0067">ATP-binding</keyword>
<evidence type="ECO:0000313" key="15">
    <source>
        <dbReference type="Proteomes" id="UP001297600"/>
    </source>
</evidence>
<dbReference type="PANTHER" id="PTHR47545">
    <property type="entry name" value="MULTIFUNCTIONAL CCA PROTEIN"/>
    <property type="match status" value="1"/>
</dbReference>
<evidence type="ECO:0000259" key="12">
    <source>
        <dbReference type="Pfam" id="PF01743"/>
    </source>
</evidence>
<dbReference type="Proteomes" id="UP001297600">
    <property type="component" value="Unassembled WGS sequence"/>
</dbReference>
<organism evidence="14 15">
    <name type="scientific">Mesosutterella porci</name>
    <dbReference type="NCBI Taxonomy" id="2915351"/>
    <lineage>
        <taxon>Bacteria</taxon>
        <taxon>Pseudomonadati</taxon>
        <taxon>Pseudomonadota</taxon>
        <taxon>Betaproteobacteria</taxon>
        <taxon>Burkholderiales</taxon>
        <taxon>Sutterellaceae</taxon>
        <taxon>Mesosutterella</taxon>
    </lineage>
</organism>
<sequence length="366" mass="40921">MKPQIFIVGGYVRDLLLKEEGYDVIPQDRDFVVVGATPQYMVQKGFLPVGADFPVFLHPKTHEEYALARTERKTGPGYHGFTFHASPEVTLEEDLERRDLTINAIAMDSLGRFIDPWGGRKDIRDRIFRHVSSAFREDPVRILRLARFSARLPDFSIAEDTWRLLTDMVRCGEADALVPERVMRELSRGLMEQKPSRMIRVLSRCGALERVIPGLECDEETLRCLDESAQAGAALPVRFTVLLSRSGQRAGSIARGLRTNGELQGMADLISRCLPGVLNPPTAQQAVHIFENSDFFRRPERFRNLLAAARFLGSPWGDRWETASAAAKSIVPRSVVAQTADPSAIPQAIRAARERAVETVLSGEPQ</sequence>
<dbReference type="Gene3D" id="3.30.460.10">
    <property type="entry name" value="Beta Polymerase, domain 2"/>
    <property type="match status" value="1"/>
</dbReference>
<reference evidence="14 15" key="1">
    <citation type="submission" date="2022-02" db="EMBL/GenBank/DDBJ databases">
        <title>Mesosutterella porci, a novel member of the family Sutterellaceae from pig feces.</title>
        <authorList>
            <person name="Wylensek D."/>
            <person name="Clavel T."/>
        </authorList>
    </citation>
    <scope>NUCLEOTIDE SEQUENCE [LARGE SCALE GENOMIC DNA]</scope>
    <source>
        <strain evidence="15">oilRF-744-wt-GAM-9</strain>
    </source>
</reference>
<dbReference type="RefSeq" id="WP_237977849.1">
    <property type="nucleotide sequence ID" value="NZ_JAKNCT010000002.1"/>
</dbReference>
<dbReference type="InterPro" id="IPR032828">
    <property type="entry name" value="PolyA_RNA-bd"/>
</dbReference>
<dbReference type="PIRSF" id="PIRSF000813">
    <property type="entry name" value="CCA_bact"/>
    <property type="match status" value="1"/>
</dbReference>